<evidence type="ECO:0000313" key="3">
    <source>
        <dbReference type="Proteomes" id="UP000244201"/>
    </source>
</evidence>
<feature type="domain" description="LysM" evidence="1">
    <location>
        <begin position="88"/>
        <end position="149"/>
    </location>
</feature>
<organism evidence="2 3">
    <name type="scientific">Streptomyces lunaelactis</name>
    <dbReference type="NCBI Taxonomy" id="1535768"/>
    <lineage>
        <taxon>Bacteria</taxon>
        <taxon>Bacillati</taxon>
        <taxon>Actinomycetota</taxon>
        <taxon>Actinomycetes</taxon>
        <taxon>Kitasatosporales</taxon>
        <taxon>Streptomycetaceae</taxon>
        <taxon>Streptomyces</taxon>
    </lineage>
</organism>
<dbReference type="Pfam" id="PF01476">
    <property type="entry name" value="LysM"/>
    <property type="match status" value="1"/>
</dbReference>
<gene>
    <name evidence="2" type="ORF">SLUN_28520</name>
</gene>
<dbReference type="KEGG" id="slk:SLUN_28520"/>
<evidence type="ECO:0000313" key="2">
    <source>
        <dbReference type="EMBL" id="AVZ77692.1"/>
    </source>
</evidence>
<evidence type="ECO:0000259" key="1">
    <source>
        <dbReference type="PROSITE" id="PS51782"/>
    </source>
</evidence>
<accession>A0A2R4TEY4</accession>
<dbReference type="Gene3D" id="3.10.350.10">
    <property type="entry name" value="LysM domain"/>
    <property type="match status" value="1"/>
</dbReference>
<dbReference type="InterPro" id="IPR018392">
    <property type="entry name" value="LysM"/>
</dbReference>
<dbReference type="InterPro" id="IPR036779">
    <property type="entry name" value="LysM_dom_sf"/>
</dbReference>
<dbReference type="CDD" id="cd00118">
    <property type="entry name" value="LysM"/>
    <property type="match status" value="1"/>
</dbReference>
<keyword evidence="3" id="KW-1185">Reference proteome</keyword>
<dbReference type="PROSITE" id="PS51782">
    <property type="entry name" value="LYSM"/>
    <property type="match status" value="1"/>
</dbReference>
<proteinExistence type="predicted"/>
<dbReference type="PANTHER" id="PTHR34700:SF4">
    <property type="entry name" value="PHAGE-LIKE ELEMENT PBSX PROTEIN XKDP"/>
    <property type="match status" value="1"/>
</dbReference>
<dbReference type="AlphaFoldDB" id="A0A2R4TEY4"/>
<dbReference type="SMART" id="SM00257">
    <property type="entry name" value="LysM"/>
    <property type="match status" value="1"/>
</dbReference>
<dbReference type="Proteomes" id="UP000244201">
    <property type="component" value="Chromosome"/>
</dbReference>
<dbReference type="InterPro" id="IPR052196">
    <property type="entry name" value="Bact_Kbp"/>
</dbReference>
<reference evidence="2 3" key="1">
    <citation type="submission" date="2018-01" db="EMBL/GenBank/DDBJ databases">
        <title>Complete genome sequence of Streptomyces lunaelactis MM109T, a Ferroverdin A producer isolated from cave moonmilk deposits.</title>
        <authorList>
            <person name="Naome A."/>
            <person name="Martinet L."/>
            <person name="Maciejewska M."/>
            <person name="Anderssen S."/>
            <person name="Adam D."/>
            <person name="Tenconi E."/>
            <person name="Deflandre B."/>
            <person name="Arguelles-Arias A."/>
            <person name="Calusinska M."/>
            <person name="Copieters W."/>
            <person name="Karim L."/>
            <person name="Hanikenne M."/>
            <person name="Baurain D."/>
            <person name="van Wezel G."/>
            <person name="Smargiasso N."/>
            <person name="de Pauw E."/>
            <person name="Delfosse P."/>
            <person name="Rigali S."/>
        </authorList>
    </citation>
    <scope>NUCLEOTIDE SEQUENCE [LARGE SCALE GENOMIC DNA]</scope>
    <source>
        <strain evidence="2 3">MM109</strain>
    </source>
</reference>
<name>A0A2R4TEY4_9ACTN</name>
<protein>
    <recommendedName>
        <fullName evidence="1">LysM domain-containing protein</fullName>
    </recommendedName>
</protein>
<dbReference type="PANTHER" id="PTHR34700">
    <property type="entry name" value="POTASSIUM BINDING PROTEIN KBP"/>
    <property type="match status" value="1"/>
</dbReference>
<sequence length="153" mass="16455">MHGSSEAFAGRTIERCNPGDLLCSDVQERLPRQQLLEQLDACGRNERGGLVGAVKCLVRPHLPQGYEESGAAESAAAEATCLVTGCRSTHTVVSGDTLWGLAERTYGDGTQWRRIYDANRSVIEQAARDHGYPSSDNGNLIFPETALVIPPSG</sequence>
<dbReference type="EMBL" id="CP026304">
    <property type="protein sequence ID" value="AVZ77692.1"/>
    <property type="molecule type" value="Genomic_DNA"/>
</dbReference>